<dbReference type="InterPro" id="IPR035965">
    <property type="entry name" value="PAS-like_dom_sf"/>
</dbReference>
<sequence>MSEHPFYMDLLVLFSIVIACLSSFIAVDLAERMVRYKRSVFFVLFSSGALGIGMWSMHYISMIAMKHESTASYYIPMLLLSLFVPIAASYVLLMLFNNTRTRSSKAALGFGGLLFSCGLLIMHCSGMMSVRYTAAFEQSTGSILGSLVLSLAVPAITASYHPNWTAKRYNMFSAKKLLLILVLTAVLSGTNYIAMAGASYVDTGPYIYVGRTPLLNDSMLGMILACTFLLVVAVVLGLMYKDRKQVLFTAQFNEQRYTALFEFSPDMVVCIDPVRKKVISANPSLRQTTGYGQEELSDYKSILFSTGDEQALKAAVKRAARGQSGKLEIIVKTKSGARLICSTTVFPLVNDKENYVYIIAEDITALAEQQQELLIAKNAAESAARMKSEFLATMSHEIRTPLNGIIGINQLLAEEITAPDHQELLKLQNTSSLALLSVMNDVLDISRLEAENMLLVKAPFKLPALLRECINLFAVAAGHKGLALNLEIAPSIPEQLIGDSARIRQILVNLIGNAVKFTHEGGITVTIEPYSKEGTSLGLLFRVSDTGIGIAPDKLELLFQPFSQVDASHNRKYQGTGLGLAICKKLVELMDGSIWTEKAREGGTDFFLRSRCSLWIPSRGKRIPMNRESGRSGKSRKWVERRFAKRRVLII</sequence>
<feature type="transmembrane region" description="Helical" evidence="11">
    <location>
        <begin position="108"/>
        <end position="128"/>
    </location>
</feature>
<evidence type="ECO:0000259" key="13">
    <source>
        <dbReference type="PROSITE" id="PS50112"/>
    </source>
</evidence>
<dbReference type="InterPro" id="IPR003594">
    <property type="entry name" value="HATPase_dom"/>
</dbReference>
<protein>
    <recommendedName>
        <fullName evidence="10">Circadian input-output histidine kinase CikA</fullName>
        <ecNumber evidence="3">2.7.13.3</ecNumber>
    </recommendedName>
</protein>
<evidence type="ECO:0000259" key="12">
    <source>
        <dbReference type="PROSITE" id="PS50109"/>
    </source>
</evidence>
<keyword evidence="4" id="KW-0597">Phosphoprotein</keyword>
<evidence type="ECO:0000256" key="5">
    <source>
        <dbReference type="ARBA" id="ARBA00022679"/>
    </source>
</evidence>
<dbReference type="SMART" id="SM00388">
    <property type="entry name" value="HisKA"/>
    <property type="match status" value="1"/>
</dbReference>
<dbReference type="InterPro" id="IPR036097">
    <property type="entry name" value="HisK_dim/P_sf"/>
</dbReference>
<dbReference type="PANTHER" id="PTHR45339:SF5">
    <property type="entry name" value="HISTIDINE KINASE"/>
    <property type="match status" value="1"/>
</dbReference>
<dbReference type="Pfam" id="PF13426">
    <property type="entry name" value="PAS_9"/>
    <property type="match status" value="1"/>
</dbReference>
<dbReference type="Gene3D" id="1.10.287.130">
    <property type="match status" value="1"/>
</dbReference>
<dbReference type="Gene3D" id="3.30.450.20">
    <property type="entry name" value="PAS domain"/>
    <property type="match status" value="1"/>
</dbReference>
<dbReference type="PROSITE" id="PS50109">
    <property type="entry name" value="HIS_KIN"/>
    <property type="match status" value="1"/>
</dbReference>
<dbReference type="EC" id="2.7.13.3" evidence="3"/>
<evidence type="ECO:0000313" key="16">
    <source>
        <dbReference type="Proteomes" id="UP000595841"/>
    </source>
</evidence>
<dbReference type="SMART" id="SM00091">
    <property type="entry name" value="PAS"/>
    <property type="match status" value="1"/>
</dbReference>
<dbReference type="CDD" id="cd16922">
    <property type="entry name" value="HATPase_EvgS-ArcB-TorS-like"/>
    <property type="match status" value="1"/>
</dbReference>
<feature type="transmembrane region" description="Helical" evidence="11">
    <location>
        <begin position="6"/>
        <end position="27"/>
    </location>
</feature>
<dbReference type="InterPro" id="IPR005467">
    <property type="entry name" value="His_kinase_dom"/>
</dbReference>
<feature type="domain" description="PAS" evidence="13">
    <location>
        <begin position="253"/>
        <end position="323"/>
    </location>
</feature>
<reference evidence="15 16" key="1">
    <citation type="submission" date="2021-01" db="EMBL/GenBank/DDBJ databases">
        <title>Whole genome sequence of Paenibacillus sonchi LMG 24727 for comparative genomics.</title>
        <authorList>
            <person name="Lee G."/>
            <person name="Kim M.-J."/>
            <person name="Lim K."/>
            <person name="Shin J.-H."/>
        </authorList>
    </citation>
    <scope>NUCLEOTIDE SEQUENCE [LARGE SCALE GENOMIC DNA]</scope>
    <source>
        <strain evidence="15 16">LMG 24727</strain>
    </source>
</reference>
<feature type="transmembrane region" description="Helical" evidence="11">
    <location>
        <begin position="140"/>
        <end position="157"/>
    </location>
</feature>
<keyword evidence="7" id="KW-0418">Kinase</keyword>
<evidence type="ECO:0000256" key="3">
    <source>
        <dbReference type="ARBA" id="ARBA00012438"/>
    </source>
</evidence>
<evidence type="ECO:0000256" key="4">
    <source>
        <dbReference type="ARBA" id="ARBA00022553"/>
    </source>
</evidence>
<keyword evidence="16" id="KW-1185">Reference proteome</keyword>
<dbReference type="KEGG" id="pson:JI735_25690"/>
<dbReference type="Pfam" id="PF03707">
    <property type="entry name" value="MHYT"/>
    <property type="match status" value="1"/>
</dbReference>
<dbReference type="PRINTS" id="PR00344">
    <property type="entry name" value="BCTRLSENSOR"/>
</dbReference>
<dbReference type="GO" id="GO:0000155">
    <property type="term" value="F:phosphorelay sensor kinase activity"/>
    <property type="evidence" value="ECO:0007669"/>
    <property type="project" value="InterPro"/>
</dbReference>
<feature type="transmembrane region" description="Helical" evidence="11">
    <location>
        <begin position="73"/>
        <end position="96"/>
    </location>
</feature>
<dbReference type="SMART" id="SM00387">
    <property type="entry name" value="HATPase_c"/>
    <property type="match status" value="1"/>
</dbReference>
<evidence type="ECO:0000256" key="9">
    <source>
        <dbReference type="ARBA" id="ARBA00023012"/>
    </source>
</evidence>
<dbReference type="CDD" id="cd00082">
    <property type="entry name" value="HisKA"/>
    <property type="match status" value="1"/>
</dbReference>
<dbReference type="RefSeq" id="WP_202676566.1">
    <property type="nucleotide sequence ID" value="NZ_CP068595.1"/>
</dbReference>
<accession>A0A974SD37</accession>
<keyword evidence="11" id="KW-0812">Transmembrane</keyword>
<evidence type="ECO:0000256" key="10">
    <source>
        <dbReference type="ARBA" id="ARBA00074306"/>
    </source>
</evidence>
<dbReference type="InterPro" id="IPR005330">
    <property type="entry name" value="MHYT_dom"/>
</dbReference>
<keyword evidence="5" id="KW-0808">Transferase</keyword>
<dbReference type="InterPro" id="IPR004358">
    <property type="entry name" value="Sig_transdc_His_kin-like_C"/>
</dbReference>
<dbReference type="PANTHER" id="PTHR45339">
    <property type="entry name" value="HYBRID SIGNAL TRANSDUCTION HISTIDINE KINASE J"/>
    <property type="match status" value="1"/>
</dbReference>
<comment type="similarity">
    <text evidence="2">In the N-terminal section; belongs to the phytochrome family.</text>
</comment>
<evidence type="ECO:0000256" key="8">
    <source>
        <dbReference type="ARBA" id="ARBA00022840"/>
    </source>
</evidence>
<proteinExistence type="inferred from homology"/>
<dbReference type="Pfam" id="PF02518">
    <property type="entry name" value="HATPase_c"/>
    <property type="match status" value="1"/>
</dbReference>
<dbReference type="Gene3D" id="3.30.565.10">
    <property type="entry name" value="Histidine kinase-like ATPase, C-terminal domain"/>
    <property type="match status" value="1"/>
</dbReference>
<name>A0A974SD37_9BACL</name>
<feature type="transmembrane region" description="Helical" evidence="11">
    <location>
        <begin position="39"/>
        <end position="61"/>
    </location>
</feature>
<dbReference type="Proteomes" id="UP000595841">
    <property type="component" value="Chromosome"/>
</dbReference>
<keyword evidence="11" id="KW-1133">Transmembrane helix</keyword>
<keyword evidence="8" id="KW-0067">ATP-binding</keyword>
<dbReference type="CDD" id="cd00130">
    <property type="entry name" value="PAS"/>
    <property type="match status" value="1"/>
</dbReference>
<dbReference type="SUPFAM" id="SSF55785">
    <property type="entry name" value="PYP-like sensor domain (PAS domain)"/>
    <property type="match status" value="1"/>
</dbReference>
<evidence type="ECO:0000256" key="7">
    <source>
        <dbReference type="ARBA" id="ARBA00022777"/>
    </source>
</evidence>
<comment type="catalytic activity">
    <reaction evidence="1">
        <text>ATP + protein L-histidine = ADP + protein N-phospho-L-histidine.</text>
        <dbReference type="EC" id="2.7.13.3"/>
    </reaction>
</comment>
<evidence type="ECO:0000313" key="15">
    <source>
        <dbReference type="EMBL" id="QQZ59935.1"/>
    </source>
</evidence>
<dbReference type="InterPro" id="IPR003661">
    <property type="entry name" value="HisK_dim/P_dom"/>
</dbReference>
<feature type="transmembrane region" description="Helical" evidence="11">
    <location>
        <begin position="220"/>
        <end position="240"/>
    </location>
</feature>
<dbReference type="InterPro" id="IPR000014">
    <property type="entry name" value="PAS"/>
</dbReference>
<dbReference type="EMBL" id="CP068595">
    <property type="protein sequence ID" value="QQZ59935.1"/>
    <property type="molecule type" value="Genomic_DNA"/>
</dbReference>
<organism evidence="15 16">
    <name type="scientific">Paenibacillus sonchi</name>
    <dbReference type="NCBI Taxonomy" id="373687"/>
    <lineage>
        <taxon>Bacteria</taxon>
        <taxon>Bacillati</taxon>
        <taxon>Bacillota</taxon>
        <taxon>Bacilli</taxon>
        <taxon>Bacillales</taxon>
        <taxon>Paenibacillaceae</taxon>
        <taxon>Paenibacillus</taxon>
        <taxon>Paenibacillus sonchi group</taxon>
    </lineage>
</organism>
<gene>
    <name evidence="15" type="ORF">JI735_25690</name>
</gene>
<evidence type="ECO:0000256" key="11">
    <source>
        <dbReference type="PROSITE-ProRule" id="PRU00244"/>
    </source>
</evidence>
<dbReference type="GO" id="GO:0005524">
    <property type="term" value="F:ATP binding"/>
    <property type="evidence" value="ECO:0007669"/>
    <property type="project" value="UniProtKB-KW"/>
</dbReference>
<feature type="transmembrane region" description="Helical" evidence="11">
    <location>
        <begin position="177"/>
        <end position="200"/>
    </location>
</feature>
<dbReference type="AlphaFoldDB" id="A0A974SD37"/>
<dbReference type="PROSITE" id="PS50112">
    <property type="entry name" value="PAS"/>
    <property type="match status" value="1"/>
</dbReference>
<evidence type="ECO:0000256" key="6">
    <source>
        <dbReference type="ARBA" id="ARBA00022741"/>
    </source>
</evidence>
<dbReference type="SUPFAM" id="SSF47384">
    <property type="entry name" value="Homodimeric domain of signal transducing histidine kinase"/>
    <property type="match status" value="1"/>
</dbReference>
<evidence type="ECO:0000256" key="1">
    <source>
        <dbReference type="ARBA" id="ARBA00000085"/>
    </source>
</evidence>
<evidence type="ECO:0000259" key="14">
    <source>
        <dbReference type="PROSITE" id="PS50924"/>
    </source>
</evidence>
<keyword evidence="11" id="KW-0472">Membrane</keyword>
<keyword evidence="6" id="KW-0547">Nucleotide-binding</keyword>
<dbReference type="FunFam" id="3.30.565.10:FF:000010">
    <property type="entry name" value="Sensor histidine kinase RcsC"/>
    <property type="match status" value="1"/>
</dbReference>
<dbReference type="InterPro" id="IPR036890">
    <property type="entry name" value="HATPase_C_sf"/>
</dbReference>
<feature type="domain" description="Histidine kinase" evidence="12">
    <location>
        <begin position="393"/>
        <end position="614"/>
    </location>
</feature>
<dbReference type="SUPFAM" id="SSF55874">
    <property type="entry name" value="ATPase domain of HSP90 chaperone/DNA topoisomerase II/histidine kinase"/>
    <property type="match status" value="1"/>
</dbReference>
<evidence type="ECO:0000256" key="2">
    <source>
        <dbReference type="ARBA" id="ARBA00006402"/>
    </source>
</evidence>
<feature type="domain" description="MHYT" evidence="14">
    <location>
        <begin position="7"/>
        <end position="201"/>
    </location>
</feature>
<dbReference type="PROSITE" id="PS50924">
    <property type="entry name" value="MHYT"/>
    <property type="match status" value="1"/>
</dbReference>
<keyword evidence="9" id="KW-0902">Two-component regulatory system</keyword>
<dbReference type="GO" id="GO:0016020">
    <property type="term" value="C:membrane"/>
    <property type="evidence" value="ECO:0007669"/>
    <property type="project" value="UniProtKB-UniRule"/>
</dbReference>
<dbReference type="NCBIfam" id="TIGR00229">
    <property type="entry name" value="sensory_box"/>
    <property type="match status" value="1"/>
</dbReference>
<dbReference type="Pfam" id="PF00512">
    <property type="entry name" value="HisKA"/>
    <property type="match status" value="1"/>
</dbReference>